<dbReference type="InterPro" id="IPR032352">
    <property type="entry name" value="GIT1/2_CC"/>
</dbReference>
<feature type="compositionally biased region" description="Low complexity" evidence="6">
    <location>
        <begin position="552"/>
        <end position="562"/>
    </location>
</feature>
<keyword evidence="3" id="KW-0862">Zinc</keyword>
<feature type="region of interest" description="Disordered" evidence="6">
    <location>
        <begin position="823"/>
        <end position="861"/>
    </location>
</feature>
<reference evidence="8" key="2">
    <citation type="submission" date="2025-09" db="UniProtKB">
        <authorList>
            <consortium name="Ensembl"/>
        </authorList>
    </citation>
    <scope>IDENTIFICATION</scope>
</reference>
<keyword evidence="2" id="KW-0677">Repeat</keyword>
<evidence type="ECO:0000313" key="8">
    <source>
        <dbReference type="Ensembl" id="ENSAZOP00000000529.1"/>
    </source>
</evidence>
<evidence type="ECO:0000256" key="2">
    <source>
        <dbReference type="ARBA" id="ARBA00022737"/>
    </source>
</evidence>
<dbReference type="Gene3D" id="1.20.5.170">
    <property type="match status" value="1"/>
</dbReference>
<feature type="compositionally biased region" description="Low complexity" evidence="6">
    <location>
        <begin position="181"/>
        <end position="190"/>
    </location>
</feature>
<keyword evidence="9" id="KW-1185">Reference proteome</keyword>
<dbReference type="GO" id="GO:0098794">
    <property type="term" value="C:postsynapse"/>
    <property type="evidence" value="ECO:0007669"/>
    <property type="project" value="TreeGrafter"/>
</dbReference>
<accession>A0A8B9TWY3</accession>
<feature type="domain" description="GIT Spa2 homology (SHD)" evidence="7">
    <location>
        <begin position="688"/>
        <end position="718"/>
    </location>
</feature>
<keyword evidence="3" id="KW-0479">Metal-binding</keyword>
<dbReference type="Proteomes" id="UP000694549">
    <property type="component" value="Unplaced"/>
</dbReference>
<dbReference type="GO" id="GO:0043005">
    <property type="term" value="C:neuron projection"/>
    <property type="evidence" value="ECO:0007669"/>
    <property type="project" value="TreeGrafter"/>
</dbReference>
<dbReference type="PANTHER" id="PTHR46097">
    <property type="entry name" value="G PROTEIN-COUPLED RECEPTOR KINASE INTERACTING ARFGAP"/>
    <property type="match status" value="1"/>
</dbReference>
<evidence type="ECO:0000313" key="9">
    <source>
        <dbReference type="Proteomes" id="UP000694549"/>
    </source>
</evidence>
<evidence type="ECO:0000256" key="1">
    <source>
        <dbReference type="ARBA" id="ARBA00022468"/>
    </source>
</evidence>
<proteinExistence type="predicted"/>
<keyword evidence="4" id="KW-0040">ANK repeat</keyword>
<dbReference type="InterPro" id="IPR022018">
    <property type="entry name" value="GIT1_C"/>
</dbReference>
<dbReference type="GO" id="GO:0036465">
    <property type="term" value="P:synaptic vesicle recycling"/>
    <property type="evidence" value="ECO:0007669"/>
    <property type="project" value="TreeGrafter"/>
</dbReference>
<dbReference type="GO" id="GO:0008277">
    <property type="term" value="P:regulation of G protein-coupled receptor signaling pathway"/>
    <property type="evidence" value="ECO:0007669"/>
    <property type="project" value="TreeGrafter"/>
</dbReference>
<dbReference type="GO" id="GO:0005096">
    <property type="term" value="F:GTPase activator activity"/>
    <property type="evidence" value="ECO:0007669"/>
    <property type="project" value="UniProtKB-KW"/>
</dbReference>
<dbReference type="Pfam" id="PF08518">
    <property type="entry name" value="GIT_SHD"/>
    <property type="match status" value="2"/>
</dbReference>
<feature type="region of interest" description="Disordered" evidence="6">
    <location>
        <begin position="270"/>
        <end position="330"/>
    </location>
</feature>
<dbReference type="PANTHER" id="PTHR46097:SF1">
    <property type="entry name" value="ARF GTPASE-ACTIVATING PROTEIN GIT1"/>
    <property type="match status" value="1"/>
</dbReference>
<evidence type="ECO:0000256" key="4">
    <source>
        <dbReference type="ARBA" id="ARBA00023043"/>
    </source>
</evidence>
<name>A0A8B9TWY3_9AVES</name>
<dbReference type="GO" id="GO:0008270">
    <property type="term" value="F:zinc ion binding"/>
    <property type="evidence" value="ECO:0007669"/>
    <property type="project" value="UniProtKB-KW"/>
</dbReference>
<dbReference type="SMART" id="SM00555">
    <property type="entry name" value="GIT"/>
    <property type="match status" value="2"/>
</dbReference>
<feature type="region of interest" description="Disordered" evidence="6">
    <location>
        <begin position="379"/>
        <end position="597"/>
    </location>
</feature>
<feature type="compositionally biased region" description="Polar residues" evidence="6">
    <location>
        <begin position="824"/>
        <end position="834"/>
    </location>
</feature>
<feature type="region of interest" description="Disordered" evidence="6">
    <location>
        <begin position="181"/>
        <end position="256"/>
    </location>
</feature>
<evidence type="ECO:0000256" key="6">
    <source>
        <dbReference type="SAM" id="MobiDB-lite"/>
    </source>
</evidence>
<protein>
    <submittedName>
        <fullName evidence="8">GIT ArfGAP 1</fullName>
    </submittedName>
</protein>
<dbReference type="Ensembl" id="ENSAZOT00000000568.1">
    <property type="protein sequence ID" value="ENSAZOP00000000529.1"/>
    <property type="gene ID" value="ENSAZOG00000000344.1"/>
</dbReference>
<keyword evidence="5" id="KW-0175">Coiled coil</keyword>
<dbReference type="Pfam" id="PF16559">
    <property type="entry name" value="GIT_CC"/>
    <property type="match status" value="1"/>
</dbReference>
<dbReference type="InterPro" id="IPR047161">
    <property type="entry name" value="GIT-like"/>
</dbReference>
<dbReference type="Pfam" id="PF12205">
    <property type="entry name" value="GIT1_C"/>
    <property type="match status" value="1"/>
</dbReference>
<keyword evidence="3" id="KW-0863">Zinc-finger</keyword>
<evidence type="ECO:0000256" key="5">
    <source>
        <dbReference type="ARBA" id="ARBA00023054"/>
    </source>
</evidence>
<dbReference type="GO" id="GO:0032012">
    <property type="term" value="P:regulation of ARF protein signal transduction"/>
    <property type="evidence" value="ECO:0007669"/>
    <property type="project" value="InterPro"/>
</dbReference>
<dbReference type="GO" id="GO:0007420">
    <property type="term" value="P:brain development"/>
    <property type="evidence" value="ECO:0007669"/>
    <property type="project" value="InterPro"/>
</dbReference>
<feature type="compositionally biased region" description="Gly residues" evidence="6">
    <location>
        <begin position="223"/>
        <end position="243"/>
    </location>
</feature>
<feature type="compositionally biased region" description="Basic and acidic residues" evidence="6">
    <location>
        <begin position="570"/>
        <end position="579"/>
    </location>
</feature>
<feature type="region of interest" description="Disordered" evidence="6">
    <location>
        <begin position="738"/>
        <end position="777"/>
    </location>
</feature>
<dbReference type="GO" id="GO:0098793">
    <property type="term" value="C:presynapse"/>
    <property type="evidence" value="ECO:0007669"/>
    <property type="project" value="GOC"/>
</dbReference>
<feature type="domain" description="GIT Spa2 homology (SHD)" evidence="7">
    <location>
        <begin position="624"/>
        <end position="654"/>
    </location>
</feature>
<sequence>MQPCRLPRRCHLPGQRCQAGGAGGLWGRGWEHPQNGVLRAACHAVGLPVGFWGGGRDPTGRKEALEPGRSPAFLYGVVGTRHHLGTGWAARAVTPPGCVPLRASLPPIAQRGVCVGPTETRVEVLAVGLGRGWHGSAAPEGLLGTTCGQEGDNPCPFCPLPFPPMQGGVQDLFWVLGGGSCPPRGQQRGPRGCRGRSGAGASGAAAQTSLCSHGDTKGSSPAGPGGGGQQPGLGRGHSAGGGHSTSPPNLRGCRASDGCVHGRAPARGAHTFGGALRPAGDPPMPSPCPAQGSGGAQPPPPGLGCPRSQHGAGVAPAASCPRDGGGRILPPPQAVPGCQWKPLGFPRRWDEPLAVAWETTALLRRRCPPKIKKFGCCTEGRDPPVTPRAPRRPRLGFHQPRRPDLRRVLQRAPQPGPPHLHRQAPAPQPLARHPAPDGAHLGQQRGQLHLGALAAGSGPGAERAPQGQPTGQSAPHQVGVHPRQVPDAGLRPQAALPGRRRRHRQGPQQAIALQRADGQPGDLPAPALAGGSGQLLPPGEGHHTAARGGQGRADPAGRAAGGLRRRPRGARRERPDPHRLRQAGGPARAGGAAGGVPVRADRPAGLLPLRQEAGLDLSELAKAAKKKLQALSNRLFEELAMDVYDEVDRRENDAVWLTTQNHSTLVTERSAVPFLPVNPEYSATRNQGRQKLARFNAREFATLLIDILGEAKRRQQGKSLLSPTGDLDFSLRSQSDLDDQHDYDSVASDEDTDQELLRNASRNNRARSMDSSDLSDGPITLQEYLEVKKALAASEAKVQQLMKVNNSLSDELRRLQREIHKLQSENTQIRQQTGPPHPAPTPSERPEHGHPPGTAPPHRRDRQAFSMYEPGSALKPFGQPVEELVTRLQPFGSSEAEDEALYSMHIPASVYRMRKGPSASSMPFPPSSPLLSCPPDGARHMSKLDRHGSGTDSDYDNTQAGEILLGMEGKRFVELSKDEDFPHELDPLDGELDPGLPSTEDVILKTEQVTKNIQELLRAAQESKHDSFVPCSEKIHSAVTEMASLFPKKPALETVRSSLRLLNASAYRLQSECRKTVPPEPGAAVDYQLLTQQVIQCAYDIAKAAKQLVTITTREKKQ</sequence>
<evidence type="ECO:0000256" key="3">
    <source>
        <dbReference type="ARBA" id="ARBA00022771"/>
    </source>
</evidence>
<keyword evidence="1" id="KW-0343">GTPase activation</keyword>
<dbReference type="GO" id="GO:0031267">
    <property type="term" value="F:small GTPase binding"/>
    <property type="evidence" value="ECO:0007669"/>
    <property type="project" value="TreeGrafter"/>
</dbReference>
<dbReference type="FunFam" id="1.20.5.170:FF:000015">
    <property type="entry name" value="ARF GTPase-activating protein GIT2 isoform 1"/>
    <property type="match status" value="1"/>
</dbReference>
<dbReference type="FunFam" id="1.20.120.330:FF:000002">
    <property type="entry name" value="ARF GTPase-activating protein GIT2 isoform 1"/>
    <property type="match status" value="1"/>
</dbReference>
<dbReference type="GO" id="GO:0005829">
    <property type="term" value="C:cytosol"/>
    <property type="evidence" value="ECO:0007669"/>
    <property type="project" value="TreeGrafter"/>
</dbReference>
<dbReference type="AlphaFoldDB" id="A0A8B9TWY3"/>
<dbReference type="InterPro" id="IPR013724">
    <property type="entry name" value="GIT_SHD"/>
</dbReference>
<feature type="compositionally biased region" description="Low complexity" evidence="6">
    <location>
        <begin position="438"/>
        <end position="456"/>
    </location>
</feature>
<reference evidence="8" key="1">
    <citation type="submission" date="2025-08" db="UniProtKB">
        <authorList>
            <consortium name="Ensembl"/>
        </authorList>
    </citation>
    <scope>IDENTIFICATION</scope>
</reference>
<organism evidence="8 9">
    <name type="scientific">Anas zonorhyncha</name>
    <name type="common">Eastern spot-billed duck</name>
    <dbReference type="NCBI Taxonomy" id="75864"/>
    <lineage>
        <taxon>Eukaryota</taxon>
        <taxon>Metazoa</taxon>
        <taxon>Chordata</taxon>
        <taxon>Craniata</taxon>
        <taxon>Vertebrata</taxon>
        <taxon>Euteleostomi</taxon>
        <taxon>Archelosauria</taxon>
        <taxon>Archosauria</taxon>
        <taxon>Dinosauria</taxon>
        <taxon>Saurischia</taxon>
        <taxon>Theropoda</taxon>
        <taxon>Coelurosauria</taxon>
        <taxon>Aves</taxon>
        <taxon>Neognathae</taxon>
        <taxon>Galloanserae</taxon>
        <taxon>Anseriformes</taxon>
        <taxon>Anatidae</taxon>
        <taxon>Anatinae</taxon>
        <taxon>Anas</taxon>
    </lineage>
</organism>
<dbReference type="Gene3D" id="1.20.120.330">
    <property type="entry name" value="Nucleotidyltransferases domain 2"/>
    <property type="match status" value="1"/>
</dbReference>
<evidence type="ECO:0000259" key="7">
    <source>
        <dbReference type="SMART" id="SM00555"/>
    </source>
</evidence>
<feature type="compositionally biased region" description="Acidic residues" evidence="6">
    <location>
        <begin position="745"/>
        <end position="754"/>
    </location>
</feature>